<evidence type="ECO:0000313" key="3">
    <source>
        <dbReference type="EMBL" id="GMR37321.1"/>
    </source>
</evidence>
<dbReference type="EMBL" id="BTRK01000002">
    <property type="protein sequence ID" value="GMR37309.1"/>
    <property type="molecule type" value="Genomic_DNA"/>
</dbReference>
<sequence length="350" mass="40487">AKMSRRVAPHHFPPAMPIPIKKETAHSITIANRKAEVLQKKNETLSLTQANESKKMAIQDIRAESSALKRVVQQLTVENEKLRAHALNHPHASASHPQLQQKIKQLEEQLGRIHFEKNEMETKLHAENQARVQLITKLSNVNEANQSLTQEMQELKQRHAMDDDAKKKVYELNQELQRRIEFLCHENDILKNEQNTFTNFNELERALDQSKMNYDSLNKEKNRLTIELNIVHEKEAKMRSELEKAEWMNKVVSDQLEFCKKNSELWQEQTRVLSEQLRMTTGTVGLMQQQSCFVPTPFVQQSPTVPNCVSMYPTLSSRLGNSRTSSTVASDVIVLDEDPRIKRIKREDAH</sequence>
<gene>
    <name evidence="2" type="ORF">PMAYCL1PPCAC_07504</name>
    <name evidence="3" type="ORF">PMAYCL1PPCAC_07516</name>
</gene>
<feature type="coiled-coil region" evidence="1">
    <location>
        <begin position="103"/>
        <end position="234"/>
    </location>
</feature>
<comment type="caution">
    <text evidence="2">The sequence shown here is derived from an EMBL/GenBank/DDBJ whole genome shotgun (WGS) entry which is preliminary data.</text>
</comment>
<keyword evidence="1" id="KW-0175">Coiled coil</keyword>
<proteinExistence type="predicted"/>
<name>A0AAN5CCF6_9BILA</name>
<dbReference type="AlphaFoldDB" id="A0AAN5CCF6"/>
<reference evidence="4" key="1">
    <citation type="submission" date="2022-10" db="EMBL/GenBank/DDBJ databases">
        <title>Genome assembly of Pristionchus species.</title>
        <authorList>
            <person name="Yoshida K."/>
            <person name="Sommer R.J."/>
        </authorList>
    </citation>
    <scope>NUCLEOTIDE SEQUENCE [LARGE SCALE GENOMIC DNA]</scope>
    <source>
        <strain evidence="3 4">RS5460</strain>
    </source>
</reference>
<reference evidence="2" key="2">
    <citation type="submission" date="2023-06" db="EMBL/GenBank/DDBJ databases">
        <title>Genome assembly of Pristionchus species.</title>
        <authorList>
            <person name="Yoshida K."/>
            <person name="Sommer R.J."/>
        </authorList>
    </citation>
    <scope>NUCLEOTIDE SEQUENCE</scope>
    <source>
        <strain evidence="2">RS5460</strain>
    </source>
</reference>
<accession>A0AAN5CCF6</accession>
<keyword evidence="4" id="KW-1185">Reference proteome</keyword>
<dbReference type="Proteomes" id="UP001328107">
    <property type="component" value="Unassembled WGS sequence"/>
</dbReference>
<organism evidence="2 4">
    <name type="scientific">Pristionchus mayeri</name>
    <dbReference type="NCBI Taxonomy" id="1317129"/>
    <lineage>
        <taxon>Eukaryota</taxon>
        <taxon>Metazoa</taxon>
        <taxon>Ecdysozoa</taxon>
        <taxon>Nematoda</taxon>
        <taxon>Chromadorea</taxon>
        <taxon>Rhabditida</taxon>
        <taxon>Rhabditina</taxon>
        <taxon>Diplogasteromorpha</taxon>
        <taxon>Diplogasteroidea</taxon>
        <taxon>Neodiplogasteridae</taxon>
        <taxon>Pristionchus</taxon>
    </lineage>
</organism>
<feature type="non-terminal residue" evidence="2">
    <location>
        <position position="1"/>
    </location>
</feature>
<protein>
    <submittedName>
        <fullName evidence="2">Uncharacterized protein</fullName>
    </submittedName>
</protein>
<dbReference type="EMBL" id="BTRK01000002">
    <property type="protein sequence ID" value="GMR37321.1"/>
    <property type="molecule type" value="Genomic_DNA"/>
</dbReference>
<evidence type="ECO:0000256" key="1">
    <source>
        <dbReference type="SAM" id="Coils"/>
    </source>
</evidence>
<evidence type="ECO:0000313" key="4">
    <source>
        <dbReference type="Proteomes" id="UP001328107"/>
    </source>
</evidence>
<evidence type="ECO:0000313" key="2">
    <source>
        <dbReference type="EMBL" id="GMR37309.1"/>
    </source>
</evidence>